<organism evidence="2 3">
    <name type="scientific">Phytohabitans houttuyneae</name>
    <dbReference type="NCBI Taxonomy" id="1076126"/>
    <lineage>
        <taxon>Bacteria</taxon>
        <taxon>Bacillati</taxon>
        <taxon>Actinomycetota</taxon>
        <taxon>Actinomycetes</taxon>
        <taxon>Micromonosporales</taxon>
        <taxon>Micromonosporaceae</taxon>
    </lineage>
</organism>
<keyword evidence="1" id="KW-0812">Transmembrane</keyword>
<feature type="transmembrane region" description="Helical" evidence="1">
    <location>
        <begin position="21"/>
        <end position="42"/>
    </location>
</feature>
<dbReference type="RefSeq" id="WP_173057978.1">
    <property type="nucleotide sequence ID" value="NZ_BAABGO010000008.1"/>
</dbReference>
<feature type="transmembrane region" description="Helical" evidence="1">
    <location>
        <begin position="103"/>
        <end position="128"/>
    </location>
</feature>
<comment type="caution">
    <text evidence="2">The sequence shown here is derived from an EMBL/GenBank/DDBJ whole genome shotgun (WGS) entry which is preliminary data.</text>
</comment>
<evidence type="ECO:0000313" key="2">
    <source>
        <dbReference type="EMBL" id="GFJ80702.1"/>
    </source>
</evidence>
<dbReference type="EMBL" id="BLPF01000001">
    <property type="protein sequence ID" value="GFJ80702.1"/>
    <property type="molecule type" value="Genomic_DNA"/>
</dbReference>
<reference evidence="2 3" key="2">
    <citation type="submission" date="2020-03" db="EMBL/GenBank/DDBJ databases">
        <authorList>
            <person name="Ichikawa N."/>
            <person name="Kimura A."/>
            <person name="Kitahashi Y."/>
            <person name="Uohara A."/>
        </authorList>
    </citation>
    <scope>NUCLEOTIDE SEQUENCE [LARGE SCALE GENOMIC DNA]</scope>
    <source>
        <strain evidence="2 3">NBRC 108639</strain>
    </source>
</reference>
<keyword evidence="1" id="KW-0472">Membrane</keyword>
<evidence type="ECO:0000256" key="1">
    <source>
        <dbReference type="SAM" id="Phobius"/>
    </source>
</evidence>
<name>A0A6V8K674_9ACTN</name>
<sequence>MTAVQALRGEWTKLRTLQSTGWLLFGLVASTVGLSAVTAWGIPTDCLDPELGCREDLARSSLTGVYLAQLAVVVLATLAVTAEYGTQTIRATSAAEPRRGLVFAAKATVVTALVGAAGAVGVLGALAAGRPLLSGNGFTTAAGYPPLSLGDGPTLRAAGGTVLYLVLVGLLSLGLGMALRHTPAALATVLSALFVWPIAASLLSGRWAERVTRYAPMKAGLSIQATERLDDLPIGPWHGLGLLAAYAAATLVAGAILFKVRDA</sequence>
<feature type="transmembrane region" description="Helical" evidence="1">
    <location>
        <begin position="186"/>
        <end position="208"/>
    </location>
</feature>
<protein>
    <submittedName>
        <fullName evidence="2">ABC transporter</fullName>
    </submittedName>
</protein>
<accession>A0A6V8K674</accession>
<feature type="transmembrane region" description="Helical" evidence="1">
    <location>
        <begin position="237"/>
        <end position="258"/>
    </location>
</feature>
<gene>
    <name evidence="2" type="ORF">Phou_048820</name>
</gene>
<keyword evidence="3" id="KW-1185">Reference proteome</keyword>
<proteinExistence type="predicted"/>
<reference evidence="2 3" key="1">
    <citation type="submission" date="2020-03" db="EMBL/GenBank/DDBJ databases">
        <title>Whole genome shotgun sequence of Phytohabitans houttuyneae NBRC 108639.</title>
        <authorList>
            <person name="Komaki H."/>
            <person name="Tamura T."/>
        </authorList>
    </citation>
    <scope>NUCLEOTIDE SEQUENCE [LARGE SCALE GENOMIC DNA]</scope>
    <source>
        <strain evidence="2 3">NBRC 108639</strain>
    </source>
</reference>
<feature type="transmembrane region" description="Helical" evidence="1">
    <location>
        <begin position="62"/>
        <end position="82"/>
    </location>
</feature>
<feature type="transmembrane region" description="Helical" evidence="1">
    <location>
        <begin position="157"/>
        <end position="179"/>
    </location>
</feature>
<keyword evidence="1" id="KW-1133">Transmembrane helix</keyword>
<evidence type="ECO:0000313" key="3">
    <source>
        <dbReference type="Proteomes" id="UP000482800"/>
    </source>
</evidence>
<dbReference type="AlphaFoldDB" id="A0A6V8K674"/>
<dbReference type="Proteomes" id="UP000482800">
    <property type="component" value="Unassembled WGS sequence"/>
</dbReference>